<organism evidence="1 2">
    <name type="scientific">Yerba mate virus A</name>
    <dbReference type="NCBI Taxonomy" id="2713499"/>
    <lineage>
        <taxon>Viruses</taxon>
        <taxon>Riboviria</taxon>
        <taxon>Orthornavirae</taxon>
        <taxon>Negarnaviricota</taxon>
        <taxon>Haploviricotina</taxon>
        <taxon>Monjiviricetes</taxon>
        <taxon>Mononegavirales</taxon>
        <taxon>Rhabdoviridae</taxon>
        <taxon>Betarhabdovirinae</taxon>
        <taxon>Betacytorhabdovirus</taxon>
        <taxon>Betacytorhabdovirus yerbamate</taxon>
        <taxon>Cytorhabdovirus yerbamate</taxon>
    </lineage>
</organism>
<evidence type="ECO:0000313" key="2">
    <source>
        <dbReference type="Proteomes" id="UP000677284"/>
    </source>
</evidence>
<gene>
    <name evidence="1" type="primary">P3</name>
</gene>
<dbReference type="GeneID" id="80536690"/>
<protein>
    <submittedName>
        <fullName evidence="1">P3 protein</fullName>
    </submittedName>
</protein>
<name>A0A6G6CIH1_9RHAB</name>
<proteinExistence type="predicted"/>
<evidence type="ECO:0000313" key="1">
    <source>
        <dbReference type="EMBL" id="QID92307.1"/>
    </source>
</evidence>
<sequence length="61" mass="6822">MVRKFLSSKGELLSIIRTINLCGAIVNLIDHLYSTIVLHQRATKIDVITDFTIGLVLLIID</sequence>
<keyword evidence="2" id="KW-1185">Reference proteome</keyword>
<dbReference type="Proteomes" id="UP000677284">
    <property type="component" value="Segment"/>
</dbReference>
<dbReference type="RefSeq" id="YP_010798477.1">
    <property type="nucleotide sequence ID" value="NC_076472.1"/>
</dbReference>
<accession>A0A6G6CIH1</accession>
<dbReference type="KEGG" id="vg:80536690"/>
<reference evidence="1" key="1">
    <citation type="journal article" date="2020" name="J. ISSAAS">
        <title>Molecular characterization of a novel cytorhabdovirus with a unique genomic organization infecting yerba mate (Ilex paraguariensis) in Argentina.</title>
        <authorList>
            <person name="Bejerman N."/>
            <person name="Acevedo R.M."/>
            <person name="de Breuil S."/>
            <person name="Ruiz O.A."/>
            <person name="Sansberro P."/>
            <person name="Dietzgen R.G."/>
            <person name="Nome C."/>
            <person name="Debat H."/>
        </authorList>
    </citation>
    <scope>NUCLEOTIDE SEQUENCE</scope>
    <source>
        <strain evidence="1">Gob. Virasoro</strain>
    </source>
</reference>
<dbReference type="EMBL" id="MN781667">
    <property type="protein sequence ID" value="QID92307.1"/>
    <property type="molecule type" value="Viral_cRNA"/>
</dbReference>